<evidence type="ECO:0000259" key="1">
    <source>
        <dbReference type="Pfam" id="PF08369"/>
    </source>
</evidence>
<dbReference type="Proteomes" id="UP001157733">
    <property type="component" value="Chromosome"/>
</dbReference>
<protein>
    <recommendedName>
        <fullName evidence="1">Light-independent protochlorophyllide reductase subunit B-like C-terminal domain-containing protein</fullName>
    </recommendedName>
</protein>
<feature type="domain" description="Light-independent protochlorophyllide reductase subunit B-like C-terminal" evidence="1">
    <location>
        <begin position="235"/>
        <end position="278"/>
    </location>
</feature>
<dbReference type="InterPro" id="IPR013580">
    <property type="entry name" value="LI-POR_suB-like_C"/>
</dbReference>
<sequence length="283" mass="33047">MQEDYTAHEKEIEASDRIDHPYAAENGVEWTVEAWERVKHAPEFVRPGIRKVMVQRAVKRNYKYITSDFLTEIRNESMMLVSKRVRQFGFEELSMGAFDVAKQKMSESPRKVEVIEEIEDFLSLRTEKKEDIVDKFKNYMESAPTSGMPWTQDAVEKMEKVPPFVLGMAKQTIEARARQRGDKMVTPDIIDEVFTNVMPASAKEAMGMEVTEEDKQRDVDYANQQDDEPDFGMPWDDDAKAKVMRIPIPFIREMAIQRIEQEVGKENAERVTMDLFDKYRFSF</sequence>
<dbReference type="RefSeq" id="WP_282010322.1">
    <property type="nucleotide sequence ID" value="NZ_OX336137.1"/>
</dbReference>
<keyword evidence="3" id="KW-1185">Reference proteome</keyword>
<reference evidence="2 3" key="1">
    <citation type="submission" date="2022-09" db="EMBL/GenBank/DDBJ databases">
        <authorList>
            <person name="Kop L."/>
        </authorList>
    </citation>
    <scope>NUCLEOTIDE SEQUENCE [LARGE SCALE GENOMIC DNA]</scope>
    <source>
        <strain evidence="2 3">347</strain>
    </source>
</reference>
<dbReference type="Gene3D" id="1.10.8.550">
    <property type="entry name" value="Proto-chlorophyllide reductase 57 kD subunit B"/>
    <property type="match status" value="3"/>
</dbReference>
<organism evidence="2 3">
    <name type="scientific">Nitrospina watsonii</name>
    <dbReference type="NCBI Taxonomy" id="1323948"/>
    <lineage>
        <taxon>Bacteria</taxon>
        <taxon>Pseudomonadati</taxon>
        <taxon>Nitrospinota/Tectimicrobiota group</taxon>
        <taxon>Nitrospinota</taxon>
        <taxon>Nitrospinia</taxon>
        <taxon>Nitrospinales</taxon>
        <taxon>Nitrospinaceae</taxon>
        <taxon>Nitrospina</taxon>
    </lineage>
</organism>
<evidence type="ECO:0000313" key="2">
    <source>
        <dbReference type="EMBL" id="CAI2717378.1"/>
    </source>
</evidence>
<proteinExistence type="predicted"/>
<dbReference type="InterPro" id="IPR042298">
    <property type="entry name" value="P-CP_red_C"/>
</dbReference>
<feature type="domain" description="Light-independent protochlorophyllide reductase subunit B-like C-terminal" evidence="1">
    <location>
        <begin position="150"/>
        <end position="192"/>
    </location>
</feature>
<accession>A0ABM9HB18</accession>
<gene>
    <name evidence="2" type="ORF">NSPWAT_0519</name>
</gene>
<name>A0ABM9HB18_9BACT</name>
<dbReference type="EMBL" id="OX336137">
    <property type="protein sequence ID" value="CAI2717378.1"/>
    <property type="molecule type" value="Genomic_DNA"/>
</dbReference>
<evidence type="ECO:0000313" key="3">
    <source>
        <dbReference type="Proteomes" id="UP001157733"/>
    </source>
</evidence>
<dbReference type="Pfam" id="PF08369">
    <property type="entry name" value="PCP_red"/>
    <property type="match status" value="2"/>
</dbReference>